<feature type="region of interest" description="Disordered" evidence="1">
    <location>
        <begin position="284"/>
        <end position="312"/>
    </location>
</feature>
<proteinExistence type="predicted"/>
<dbReference type="InterPro" id="IPR036366">
    <property type="entry name" value="PGBDSf"/>
</dbReference>
<name>A0A2I1IN45_9ACTO</name>
<dbReference type="AlphaFoldDB" id="A0A2I1IN45"/>
<dbReference type="EMBL" id="PKKO01000003">
    <property type="protein sequence ID" value="PKY72535.1"/>
    <property type="molecule type" value="Genomic_DNA"/>
</dbReference>
<dbReference type="SUPFAM" id="SSF47090">
    <property type="entry name" value="PGBD-like"/>
    <property type="match status" value="1"/>
</dbReference>
<sequence length="405" mass="41982">MLKQFSSSKYVAILVVVGAVVLVCGTWFLATRLVSPTQRQAQAKPPAARAVTAKIVRQDLAETTTANAKAEFAESTDLPIPAGEGGGVITRSGAAKGENVSSGSVLVWVNGRPLFVFAGSFPLYRDVSEGMSGDDVLLVQKALNAAGYQVRADGTFGSYTATCIKGLYRRAGSKAQIGESSPENEAEGKDPGRGKKSESKAPSAGKVVLPASEVVVSDKLPAKVVDLPNVGTSVDGKNTKVKLSGGKMSLVATVPSAVGVKVKNGLTGKAEASGKTLRVKVAQVQTQEQKDKSEPAPEQGDAPEGADTSQNMSRIVFSPSEADIPEEWAGNDAVLVTLNLSEPVKGALVVPQRAVAFGADGAANILLQKGKTFTKTKVVSNKCMQGMCAVEGAGVREGAIVRIDR</sequence>
<keyword evidence="4" id="KW-1185">Reference proteome</keyword>
<keyword evidence="2" id="KW-1133">Transmembrane helix</keyword>
<evidence type="ECO:0000313" key="3">
    <source>
        <dbReference type="EMBL" id="PKY72535.1"/>
    </source>
</evidence>
<evidence type="ECO:0000313" key="4">
    <source>
        <dbReference type="Proteomes" id="UP000235122"/>
    </source>
</evidence>
<dbReference type="STRING" id="33007.HMPREF3198_00320"/>
<dbReference type="GeneID" id="35866645"/>
<reference evidence="3 4" key="1">
    <citation type="submission" date="2017-12" db="EMBL/GenBank/DDBJ databases">
        <title>Phylogenetic diversity of female urinary microbiome.</title>
        <authorList>
            <person name="Thomas-White K."/>
            <person name="Wolfe A.J."/>
        </authorList>
    </citation>
    <scope>NUCLEOTIDE SEQUENCE [LARGE SCALE GENOMIC DNA]</scope>
    <source>
        <strain evidence="3 4">UMB0402</strain>
    </source>
</reference>
<feature type="region of interest" description="Disordered" evidence="1">
    <location>
        <begin position="174"/>
        <end position="205"/>
    </location>
</feature>
<dbReference type="InterPro" id="IPR036365">
    <property type="entry name" value="PGBD-like_sf"/>
</dbReference>
<dbReference type="RefSeq" id="WP_024331994.1">
    <property type="nucleotide sequence ID" value="NZ_JASOXK010000007.1"/>
</dbReference>
<accession>A0A2I1IN45</accession>
<keyword evidence="2" id="KW-0812">Transmembrane</keyword>
<feature type="transmembrane region" description="Helical" evidence="2">
    <location>
        <begin position="12"/>
        <end position="30"/>
    </location>
</feature>
<dbReference type="Proteomes" id="UP000235122">
    <property type="component" value="Unassembled WGS sequence"/>
</dbReference>
<gene>
    <name evidence="3" type="ORF">CYJ19_06755</name>
</gene>
<evidence type="ECO:0000256" key="1">
    <source>
        <dbReference type="SAM" id="MobiDB-lite"/>
    </source>
</evidence>
<organism evidence="3 4">
    <name type="scientific">Winkia neuii</name>
    <dbReference type="NCBI Taxonomy" id="33007"/>
    <lineage>
        <taxon>Bacteria</taxon>
        <taxon>Bacillati</taxon>
        <taxon>Actinomycetota</taxon>
        <taxon>Actinomycetes</taxon>
        <taxon>Actinomycetales</taxon>
        <taxon>Actinomycetaceae</taxon>
        <taxon>Winkia</taxon>
    </lineage>
</organism>
<dbReference type="Gene3D" id="1.10.101.10">
    <property type="entry name" value="PGBD-like superfamily/PGBD"/>
    <property type="match status" value="1"/>
</dbReference>
<evidence type="ECO:0008006" key="5">
    <source>
        <dbReference type="Google" id="ProtNLM"/>
    </source>
</evidence>
<evidence type="ECO:0000256" key="2">
    <source>
        <dbReference type="SAM" id="Phobius"/>
    </source>
</evidence>
<feature type="compositionally biased region" description="Basic and acidic residues" evidence="1">
    <location>
        <begin position="186"/>
        <end position="199"/>
    </location>
</feature>
<comment type="caution">
    <text evidence="3">The sequence shown here is derived from an EMBL/GenBank/DDBJ whole genome shotgun (WGS) entry which is preliminary data.</text>
</comment>
<protein>
    <recommendedName>
        <fullName evidence="5">Peptidoglycan binding-like domain-containing protein</fullName>
    </recommendedName>
</protein>
<keyword evidence="2" id="KW-0472">Membrane</keyword>